<feature type="chain" id="PRO_5045984521" description="Lipoprotein" evidence="2">
    <location>
        <begin position="26"/>
        <end position="170"/>
    </location>
</feature>
<gene>
    <name evidence="3" type="ORF">GCM10010411_44600</name>
</gene>
<reference evidence="4" key="1">
    <citation type="journal article" date="2019" name="Int. J. Syst. Evol. Microbiol.">
        <title>The Global Catalogue of Microorganisms (GCM) 10K type strain sequencing project: providing services to taxonomists for standard genome sequencing and annotation.</title>
        <authorList>
            <consortium name="The Broad Institute Genomics Platform"/>
            <consortium name="The Broad Institute Genome Sequencing Center for Infectious Disease"/>
            <person name="Wu L."/>
            <person name="Ma J."/>
        </authorList>
    </citation>
    <scope>NUCLEOTIDE SEQUENCE [LARGE SCALE GENOMIC DNA]</scope>
    <source>
        <strain evidence="4">JCM 6833</strain>
    </source>
</reference>
<evidence type="ECO:0000313" key="4">
    <source>
        <dbReference type="Proteomes" id="UP001501509"/>
    </source>
</evidence>
<dbReference type="PROSITE" id="PS51257">
    <property type="entry name" value="PROKAR_LIPOPROTEIN"/>
    <property type="match status" value="1"/>
</dbReference>
<dbReference type="Proteomes" id="UP001501509">
    <property type="component" value="Unassembled WGS sequence"/>
</dbReference>
<feature type="signal peptide" evidence="2">
    <location>
        <begin position="1"/>
        <end position="25"/>
    </location>
</feature>
<keyword evidence="2" id="KW-0732">Signal</keyword>
<sequence>MSKVKQKRPLTLSLVALAVFLPVLAACGGSDGSSGGSGGAAGGGAAGEDTAQYVKFAQCMRQNGVPDWPDPIDGTKFLLPLGKIDPNTPQFKAAAQKCESVRPPGWTARTDPAAQAQMLKYAQCMRKNGVPRFPDPQGGKLDPGDLNPDSPQFKAADQKCQSLRPTGAGG</sequence>
<name>A0ABP6C8C6_9ACTN</name>
<protein>
    <recommendedName>
        <fullName evidence="5">Lipoprotein</fullName>
    </recommendedName>
</protein>
<dbReference type="RefSeq" id="WP_344543680.1">
    <property type="nucleotide sequence ID" value="NZ_BAAATD010000005.1"/>
</dbReference>
<organism evidence="3 4">
    <name type="scientific">Actinomadura fulvescens</name>
    <dbReference type="NCBI Taxonomy" id="46160"/>
    <lineage>
        <taxon>Bacteria</taxon>
        <taxon>Bacillati</taxon>
        <taxon>Actinomycetota</taxon>
        <taxon>Actinomycetes</taxon>
        <taxon>Streptosporangiales</taxon>
        <taxon>Thermomonosporaceae</taxon>
        <taxon>Actinomadura</taxon>
    </lineage>
</organism>
<evidence type="ECO:0000256" key="2">
    <source>
        <dbReference type="SAM" id="SignalP"/>
    </source>
</evidence>
<keyword evidence="4" id="KW-1185">Reference proteome</keyword>
<proteinExistence type="predicted"/>
<evidence type="ECO:0000256" key="1">
    <source>
        <dbReference type="SAM" id="MobiDB-lite"/>
    </source>
</evidence>
<evidence type="ECO:0000313" key="3">
    <source>
        <dbReference type="EMBL" id="GAA2605502.1"/>
    </source>
</evidence>
<accession>A0ABP6C8C6</accession>
<feature type="region of interest" description="Disordered" evidence="1">
    <location>
        <begin position="128"/>
        <end position="170"/>
    </location>
</feature>
<dbReference type="EMBL" id="BAAATD010000005">
    <property type="protein sequence ID" value="GAA2605502.1"/>
    <property type="molecule type" value="Genomic_DNA"/>
</dbReference>
<evidence type="ECO:0008006" key="5">
    <source>
        <dbReference type="Google" id="ProtNLM"/>
    </source>
</evidence>
<comment type="caution">
    <text evidence="3">The sequence shown here is derived from an EMBL/GenBank/DDBJ whole genome shotgun (WGS) entry which is preliminary data.</text>
</comment>